<dbReference type="EMBL" id="MTBD01000035">
    <property type="protein sequence ID" value="PRP69077.1"/>
    <property type="molecule type" value="Genomic_DNA"/>
</dbReference>
<dbReference type="AlphaFoldDB" id="A0A2S9X025"/>
<reference evidence="1 2" key="1">
    <citation type="submission" date="2017-01" db="EMBL/GenBank/DDBJ databases">
        <title>New insights into the genetic diversity of Chromobacterium isolated from tropical freshwater lake.</title>
        <authorList>
            <person name="Santos A.B."/>
            <person name="Nascimento A.M."/>
            <person name="Da Silva P.C."/>
        </authorList>
    </citation>
    <scope>NUCLEOTIDE SEQUENCE [LARGE SCALE GENOMIC DNA]</scope>
    <source>
        <strain evidence="1 2">56AF</strain>
    </source>
</reference>
<proteinExistence type="predicted"/>
<organism evidence="1 2">
    <name type="scientific">Chromobacterium amazonense</name>
    <dbReference type="NCBI Taxonomy" id="1382803"/>
    <lineage>
        <taxon>Bacteria</taxon>
        <taxon>Pseudomonadati</taxon>
        <taxon>Pseudomonadota</taxon>
        <taxon>Betaproteobacteria</taxon>
        <taxon>Neisseriales</taxon>
        <taxon>Chromobacteriaceae</taxon>
        <taxon>Chromobacterium</taxon>
    </lineage>
</organism>
<protein>
    <recommendedName>
        <fullName evidence="3">DNA-binding protein</fullName>
    </recommendedName>
</protein>
<evidence type="ECO:0000313" key="2">
    <source>
        <dbReference type="Proteomes" id="UP000239469"/>
    </source>
</evidence>
<dbReference type="OrthoDB" id="6615103at2"/>
<dbReference type="Proteomes" id="UP000239469">
    <property type="component" value="Unassembled WGS sequence"/>
</dbReference>
<dbReference type="RefSeq" id="WP_106077831.1">
    <property type="nucleotide sequence ID" value="NZ_MTBD01000035.1"/>
</dbReference>
<evidence type="ECO:0000313" key="1">
    <source>
        <dbReference type="EMBL" id="PRP69077.1"/>
    </source>
</evidence>
<gene>
    <name evidence="1" type="ORF">BUE93_18660</name>
</gene>
<accession>A0A2S9X025</accession>
<sequence>MQTIEKLAQSTMDTNDFARVLGQKAQSIRKAYAQRGAVMGIRPVKLPNGKLRWPTDAVERLMKGNAA</sequence>
<name>A0A2S9X025_9NEIS</name>
<comment type="caution">
    <text evidence="1">The sequence shown here is derived from an EMBL/GenBank/DDBJ whole genome shotgun (WGS) entry which is preliminary data.</text>
</comment>
<evidence type="ECO:0008006" key="3">
    <source>
        <dbReference type="Google" id="ProtNLM"/>
    </source>
</evidence>